<dbReference type="CDD" id="cd00775">
    <property type="entry name" value="LysRS_core"/>
    <property type="match status" value="1"/>
</dbReference>
<dbReference type="GO" id="GO:0004826">
    <property type="term" value="F:phenylalanine-tRNA ligase activity"/>
    <property type="evidence" value="ECO:0007669"/>
    <property type="project" value="InterPro"/>
</dbReference>
<dbReference type="InterPro" id="IPR006195">
    <property type="entry name" value="aa-tRNA-synth_II"/>
</dbReference>
<dbReference type="Pfam" id="PF00152">
    <property type="entry name" value="tRNA-synt_2"/>
    <property type="match status" value="1"/>
</dbReference>
<dbReference type="SUPFAM" id="SSF55681">
    <property type="entry name" value="Class II aaRS and biotin synthetases"/>
    <property type="match status" value="1"/>
</dbReference>
<comment type="caution">
    <text evidence="10">The sequence shown here is derived from an EMBL/GenBank/DDBJ whole genome shotgun (WGS) entry which is preliminary data.</text>
</comment>
<keyword evidence="5 7" id="KW-0030">Aminoacyl-tRNA synthetase</keyword>
<keyword evidence="7 8" id="KW-0460">Magnesium</keyword>
<dbReference type="InterPro" id="IPR044136">
    <property type="entry name" value="Lys-tRNA-ligase_II_N"/>
</dbReference>
<dbReference type="NCBIfam" id="NF001756">
    <property type="entry name" value="PRK00484.1"/>
    <property type="match status" value="1"/>
</dbReference>
<keyword evidence="2 7" id="KW-0479">Metal-binding</keyword>
<dbReference type="Pfam" id="PF03483">
    <property type="entry name" value="B3_4"/>
    <property type="match status" value="1"/>
</dbReference>
<comment type="subcellular location">
    <subcellularLocation>
        <location evidence="7">Cytoplasm</location>
    </subcellularLocation>
</comment>
<evidence type="ECO:0000256" key="1">
    <source>
        <dbReference type="ARBA" id="ARBA00022598"/>
    </source>
</evidence>
<dbReference type="PANTHER" id="PTHR42918">
    <property type="entry name" value="LYSYL-TRNA SYNTHETASE"/>
    <property type="match status" value="1"/>
</dbReference>
<comment type="subunit">
    <text evidence="7">Homodimer.</text>
</comment>
<gene>
    <name evidence="7" type="primary">lysS</name>
    <name evidence="10" type="ORF">A2228_01110</name>
</gene>
<evidence type="ECO:0000259" key="9">
    <source>
        <dbReference type="PROSITE" id="PS50862"/>
    </source>
</evidence>
<dbReference type="CDD" id="cd04322">
    <property type="entry name" value="LysRS_N"/>
    <property type="match status" value="1"/>
</dbReference>
<dbReference type="PANTHER" id="PTHR42918:SF15">
    <property type="entry name" value="LYSINE--TRNA LIGASE, CHLOROPLASTIC_MITOCHONDRIAL"/>
    <property type="match status" value="1"/>
</dbReference>
<evidence type="ECO:0000256" key="5">
    <source>
        <dbReference type="ARBA" id="ARBA00023146"/>
    </source>
</evidence>
<dbReference type="NCBIfam" id="TIGR00499">
    <property type="entry name" value="lysS_bact"/>
    <property type="match status" value="1"/>
</dbReference>
<evidence type="ECO:0000256" key="4">
    <source>
        <dbReference type="ARBA" id="ARBA00022840"/>
    </source>
</evidence>
<dbReference type="Pfam" id="PF01336">
    <property type="entry name" value="tRNA_anti-codon"/>
    <property type="match status" value="1"/>
</dbReference>
<dbReference type="PRINTS" id="PR00982">
    <property type="entry name" value="TRNASYNTHLYS"/>
</dbReference>
<evidence type="ECO:0000313" key="10">
    <source>
        <dbReference type="EMBL" id="OGD76742.1"/>
    </source>
</evidence>
<dbReference type="Gene3D" id="3.30.930.10">
    <property type="entry name" value="Bira Bifunctional Protein, Domain 2"/>
    <property type="match status" value="1"/>
</dbReference>
<sequence length="718" mass="81572">MSSREEQILAARRDKLAKLIELGINVSPPAYSPTHLIKDAKFDTEINVAGRIRSLRRQGKIAFFDVSDRSGHIQVFAALPEVGEVVYSLVKLLDPGDFVGVKGTVFKTKSGELTVRTKELTFLGKAMRPLPDVWYGLKDKEDRFRHRHVDLLLNPISKQLLDSRWTVERAIREFLWSENYQEVETPILQNLYGGTNARPFTTHLNALDTDMYLRVAPELYLKRLVIGGYERVFEIARNFRNEGMDQTHQPEFTMIEFYEAYADYHRIMDITEDLFKNVALKLNGNLKLKVEDKAIDLSGKWRRLTIDQALQEYAQIDWVTITDQEIKSILTQHKFKIAGVYSRSKALFAIFDHLVAPKLIQPTWVIDYPVEVSPLSKTHRSKKGRVERFEGYIGGKEICDGWSEIVSEKEQRERFENEQKNLKAGDDEAQPLDEEFLEALSYGCPPLGGIGIGIDRLVMFLTNTWSIREVIAFPLLRPEKSTDKITLSSAPSVEISHTVDQSAKSLFPGIFYAYTVIDNVDIKKTDTDLKKLTKEIIKKNTHEIETIGELKPIKGYREIFKKTGVWKLSRRPSPEALLRRLATGKGIYNINTAVDSYNLAVIETGIGLGGFNADRLTFPVTLRLTKKDETMHLLGDEEPTKVMAGEIAYADHYKLITLDLNYRDIDSTKITENTKKIILYADGAPGLSEEEVVGALQKGADYIQQFCGGNISPITVVR</sequence>
<dbReference type="GO" id="GO:0000287">
    <property type="term" value="F:magnesium ion binding"/>
    <property type="evidence" value="ECO:0007669"/>
    <property type="project" value="UniProtKB-UniRule"/>
</dbReference>
<dbReference type="InterPro" id="IPR018149">
    <property type="entry name" value="Lys-tRNA-synth_II_C"/>
</dbReference>
<keyword evidence="4 7" id="KW-0067">ATP-binding</keyword>
<comment type="similarity">
    <text evidence="7">Belongs to the class-II aminoacyl-tRNA synthetase family.</text>
</comment>
<dbReference type="GO" id="GO:0006430">
    <property type="term" value="P:lysyl-tRNA aminoacylation"/>
    <property type="evidence" value="ECO:0007669"/>
    <property type="project" value="UniProtKB-UniRule"/>
</dbReference>
<dbReference type="PROSITE" id="PS50862">
    <property type="entry name" value="AA_TRNA_LIGASE_II"/>
    <property type="match status" value="1"/>
</dbReference>
<comment type="cofactor">
    <cofactor evidence="7 8">
        <name>Mg(2+)</name>
        <dbReference type="ChEBI" id="CHEBI:18420"/>
    </cofactor>
    <text evidence="7 8">Binds 3 Mg(2+) ions per subunit.</text>
</comment>
<dbReference type="GO" id="GO:0005829">
    <property type="term" value="C:cytosol"/>
    <property type="evidence" value="ECO:0007669"/>
    <property type="project" value="TreeGrafter"/>
</dbReference>
<keyword evidence="7" id="KW-0648">Protein biosynthesis</keyword>
<feature type="binding site" evidence="7">
    <location>
        <position position="397"/>
    </location>
    <ligand>
        <name>Mg(2+)</name>
        <dbReference type="ChEBI" id="CHEBI:18420"/>
        <label>1</label>
    </ligand>
</feature>
<protein>
    <recommendedName>
        <fullName evidence="7">Lysine--tRNA ligase</fullName>
        <ecNumber evidence="7">6.1.1.6</ecNumber>
    </recommendedName>
    <alternativeName>
        <fullName evidence="7">Lysyl-tRNA synthetase</fullName>
        <shortName evidence="7">LysRS</shortName>
    </alternativeName>
</protein>
<dbReference type="AlphaFoldDB" id="A0A1F5FAX8"/>
<evidence type="ECO:0000256" key="3">
    <source>
        <dbReference type="ARBA" id="ARBA00022741"/>
    </source>
</evidence>
<name>A0A1F5FAX8_9BACT</name>
<evidence type="ECO:0000256" key="6">
    <source>
        <dbReference type="ARBA" id="ARBA00048573"/>
    </source>
</evidence>
<dbReference type="Gene3D" id="3.50.40.10">
    <property type="entry name" value="Phenylalanyl-trna Synthetase, Chain B, domain 3"/>
    <property type="match status" value="1"/>
</dbReference>
<dbReference type="SMART" id="SM00873">
    <property type="entry name" value="B3_4"/>
    <property type="match status" value="1"/>
</dbReference>
<evidence type="ECO:0000256" key="7">
    <source>
        <dbReference type="HAMAP-Rule" id="MF_00252"/>
    </source>
</evidence>
<feature type="domain" description="Aminoacyl-transfer RNA synthetases class-II family profile" evidence="9">
    <location>
        <begin position="167"/>
        <end position="478"/>
    </location>
</feature>
<dbReference type="InterPro" id="IPR004365">
    <property type="entry name" value="NA-bd_OB_tRNA"/>
</dbReference>
<keyword evidence="7" id="KW-0963">Cytoplasm</keyword>
<dbReference type="Gene3D" id="2.40.50.140">
    <property type="entry name" value="Nucleic acid-binding proteins"/>
    <property type="match status" value="1"/>
</dbReference>
<dbReference type="InterPro" id="IPR045864">
    <property type="entry name" value="aa-tRNA-synth_II/BPL/LPL"/>
</dbReference>
<keyword evidence="1 7" id="KW-0436">Ligase</keyword>
<dbReference type="EMBL" id="MFAK01000001">
    <property type="protein sequence ID" value="OGD76742.1"/>
    <property type="molecule type" value="Genomic_DNA"/>
</dbReference>
<organism evidence="10 11">
    <name type="scientific">Candidatus Collierbacteria bacterium RIFOXYA2_FULL_46_10</name>
    <dbReference type="NCBI Taxonomy" id="1817726"/>
    <lineage>
        <taxon>Bacteria</taxon>
        <taxon>Candidatus Collieribacteriota</taxon>
    </lineage>
</organism>
<dbReference type="InterPro" id="IPR004364">
    <property type="entry name" value="Aa-tRNA-synt_II"/>
</dbReference>
<proteinExistence type="inferred from homology"/>
<dbReference type="HAMAP" id="MF_00252">
    <property type="entry name" value="Lys_tRNA_synth_class2"/>
    <property type="match status" value="1"/>
</dbReference>
<dbReference type="SUPFAM" id="SSF56037">
    <property type="entry name" value="PheT/TilS domain"/>
    <property type="match status" value="1"/>
</dbReference>
<feature type="binding site" evidence="7">
    <location>
        <position position="390"/>
    </location>
    <ligand>
        <name>Mg(2+)</name>
        <dbReference type="ChEBI" id="CHEBI:18420"/>
        <label>1</label>
    </ligand>
</feature>
<dbReference type="InterPro" id="IPR012340">
    <property type="entry name" value="NA-bd_OB-fold"/>
</dbReference>
<keyword evidence="3 7" id="KW-0547">Nucleotide-binding</keyword>
<dbReference type="InterPro" id="IPR005146">
    <property type="entry name" value="B3/B4_tRNA-bd"/>
</dbReference>
<dbReference type="SUPFAM" id="SSF50249">
    <property type="entry name" value="Nucleic acid-binding proteins"/>
    <property type="match status" value="1"/>
</dbReference>
<dbReference type="GO" id="GO:0005524">
    <property type="term" value="F:ATP binding"/>
    <property type="evidence" value="ECO:0007669"/>
    <property type="project" value="UniProtKB-UniRule"/>
</dbReference>
<feature type="binding site" evidence="7">
    <location>
        <position position="397"/>
    </location>
    <ligand>
        <name>Mg(2+)</name>
        <dbReference type="ChEBI" id="CHEBI:18420"/>
        <label>2</label>
    </ligand>
</feature>
<dbReference type="GO" id="GO:0004824">
    <property type="term" value="F:lysine-tRNA ligase activity"/>
    <property type="evidence" value="ECO:0007669"/>
    <property type="project" value="UniProtKB-UniRule"/>
</dbReference>
<reference evidence="10 11" key="1">
    <citation type="journal article" date="2016" name="Nat. Commun.">
        <title>Thousands of microbial genomes shed light on interconnected biogeochemical processes in an aquifer system.</title>
        <authorList>
            <person name="Anantharaman K."/>
            <person name="Brown C.T."/>
            <person name="Hug L.A."/>
            <person name="Sharon I."/>
            <person name="Castelle C.J."/>
            <person name="Probst A.J."/>
            <person name="Thomas B.C."/>
            <person name="Singh A."/>
            <person name="Wilkins M.J."/>
            <person name="Karaoz U."/>
            <person name="Brodie E.L."/>
            <person name="Williams K.H."/>
            <person name="Hubbard S.S."/>
            <person name="Banfield J.F."/>
        </authorList>
    </citation>
    <scope>NUCLEOTIDE SEQUENCE [LARGE SCALE GENOMIC DNA]</scope>
</reference>
<dbReference type="GO" id="GO:0000049">
    <property type="term" value="F:tRNA binding"/>
    <property type="evidence" value="ECO:0007669"/>
    <property type="project" value="TreeGrafter"/>
</dbReference>
<evidence type="ECO:0000313" key="11">
    <source>
        <dbReference type="Proteomes" id="UP000176191"/>
    </source>
</evidence>
<evidence type="ECO:0000256" key="8">
    <source>
        <dbReference type="RuleBase" id="RU000336"/>
    </source>
</evidence>
<dbReference type="Proteomes" id="UP000176191">
    <property type="component" value="Unassembled WGS sequence"/>
</dbReference>
<evidence type="ECO:0000256" key="2">
    <source>
        <dbReference type="ARBA" id="ARBA00022723"/>
    </source>
</evidence>
<comment type="catalytic activity">
    <reaction evidence="6 7 8">
        <text>tRNA(Lys) + L-lysine + ATP = L-lysyl-tRNA(Lys) + AMP + diphosphate</text>
        <dbReference type="Rhea" id="RHEA:20792"/>
        <dbReference type="Rhea" id="RHEA-COMP:9696"/>
        <dbReference type="Rhea" id="RHEA-COMP:9697"/>
        <dbReference type="ChEBI" id="CHEBI:30616"/>
        <dbReference type="ChEBI" id="CHEBI:32551"/>
        <dbReference type="ChEBI" id="CHEBI:33019"/>
        <dbReference type="ChEBI" id="CHEBI:78442"/>
        <dbReference type="ChEBI" id="CHEBI:78529"/>
        <dbReference type="ChEBI" id="CHEBI:456215"/>
        <dbReference type="EC" id="6.1.1.6"/>
    </reaction>
</comment>
<dbReference type="InterPro" id="IPR002313">
    <property type="entry name" value="Lys-tRNA-ligase_II"/>
</dbReference>
<dbReference type="InterPro" id="IPR020825">
    <property type="entry name" value="Phe-tRNA_synthase-like_B3/B4"/>
</dbReference>
<accession>A0A1F5FAX8</accession>
<dbReference type="EC" id="6.1.1.6" evidence="7"/>